<sequence length="475" mass="54713">MGTQPQPQQPHQPQHVPFQQQPPQQQLQQPPASQTQPQTFPTQQQQPPQPHQPQQSQQIQQQPASQIQPQPSPTQQQQPPQPHQQQQSQQLQQQPASQIQPQPSPTQQQQPPQPHQPQQSLQLQQQPASQTQSQAFPTQQQQPLQPNQQQQPQQPQNPLPQPVPQQLTQGNSNKTNCLSIAIGGEIQLTDKIRERGQHLLKSSVFRRVLQIVYVPNEINHAKLLKSFGNDGGYESFERSKTGNAGFITFKTIAKTEEIARNGSIQIGGFDLIVKKRREIVLEVSNFPSLLSQVDCFSLVCTILNPIGVEQIMDSAGTTGVIKLFYYDITIAQQDFTNLNDNMYWILDNRPLICVLYTNYPDFVTQSMLTDSEKNKSNTYSIKRKAPTTQEFVLWKDLQQAFRDEVTETEDLKKEYSKRKDGVLLKFDMESNKSEKERLEKKRQFYDEEIKQKEKLLRNWDKRPKLDEKPAIFRKK</sequence>
<feature type="region of interest" description="Disordered" evidence="5">
    <location>
        <begin position="1"/>
        <end position="172"/>
    </location>
</feature>
<evidence type="ECO:0000256" key="4">
    <source>
        <dbReference type="SAM" id="Coils"/>
    </source>
</evidence>
<organism evidence="6 7">
    <name type="scientific">Caenorhabditis angaria</name>
    <dbReference type="NCBI Taxonomy" id="860376"/>
    <lineage>
        <taxon>Eukaryota</taxon>
        <taxon>Metazoa</taxon>
        <taxon>Ecdysozoa</taxon>
        <taxon>Nematoda</taxon>
        <taxon>Chromadorea</taxon>
        <taxon>Rhabditida</taxon>
        <taxon>Rhabditina</taxon>
        <taxon>Rhabditomorpha</taxon>
        <taxon>Rhabditoidea</taxon>
        <taxon>Rhabditidae</taxon>
        <taxon>Peloderinae</taxon>
        <taxon>Caenorhabditis</taxon>
    </lineage>
</organism>
<dbReference type="GO" id="GO:0005765">
    <property type="term" value="C:lysosomal membrane"/>
    <property type="evidence" value="ECO:0007669"/>
    <property type="project" value="UniProtKB-SubCell"/>
</dbReference>
<comment type="subcellular location">
    <subcellularLocation>
        <location evidence="1">Endomembrane system</location>
        <topology evidence="1">Multi-pass membrane protein</topology>
    </subcellularLocation>
    <subcellularLocation>
        <location evidence="2">Endosome</location>
    </subcellularLocation>
    <subcellularLocation>
        <location evidence="3">Lysosome membrane</location>
    </subcellularLocation>
</comment>
<name>A0A9P1MWN8_9PELO</name>
<feature type="compositionally biased region" description="Low complexity" evidence="5">
    <location>
        <begin position="1"/>
        <end position="154"/>
    </location>
</feature>
<protein>
    <submittedName>
        <fullName evidence="6">Uncharacterized protein</fullName>
    </submittedName>
</protein>
<comment type="caution">
    <text evidence="6">The sequence shown here is derived from an EMBL/GenBank/DDBJ whole genome shotgun (WGS) entry which is preliminary data.</text>
</comment>
<dbReference type="EMBL" id="CANHGI010000002">
    <property type="protein sequence ID" value="CAI5441653.1"/>
    <property type="molecule type" value="Genomic_DNA"/>
</dbReference>
<evidence type="ECO:0000256" key="3">
    <source>
        <dbReference type="ARBA" id="ARBA00004656"/>
    </source>
</evidence>
<dbReference type="Proteomes" id="UP001152747">
    <property type="component" value="Unassembled WGS sequence"/>
</dbReference>
<proteinExistence type="predicted"/>
<keyword evidence="7" id="KW-1185">Reference proteome</keyword>
<evidence type="ECO:0000256" key="1">
    <source>
        <dbReference type="ARBA" id="ARBA00004127"/>
    </source>
</evidence>
<evidence type="ECO:0000313" key="7">
    <source>
        <dbReference type="Proteomes" id="UP001152747"/>
    </source>
</evidence>
<reference evidence="6" key="1">
    <citation type="submission" date="2022-11" db="EMBL/GenBank/DDBJ databases">
        <authorList>
            <person name="Kikuchi T."/>
        </authorList>
    </citation>
    <scope>NUCLEOTIDE SEQUENCE</scope>
    <source>
        <strain evidence="6">PS1010</strain>
    </source>
</reference>
<dbReference type="PANTHER" id="PTHR45981">
    <property type="entry name" value="LD02310P"/>
    <property type="match status" value="1"/>
</dbReference>
<dbReference type="AlphaFoldDB" id="A0A9P1MWN8"/>
<evidence type="ECO:0000256" key="5">
    <source>
        <dbReference type="SAM" id="MobiDB-lite"/>
    </source>
</evidence>
<keyword evidence="4" id="KW-0175">Coiled coil</keyword>
<feature type="coiled-coil region" evidence="4">
    <location>
        <begin position="428"/>
        <end position="462"/>
    </location>
</feature>
<dbReference type="GO" id="GO:0005768">
    <property type="term" value="C:endosome"/>
    <property type="evidence" value="ECO:0007669"/>
    <property type="project" value="UniProtKB-SubCell"/>
</dbReference>
<evidence type="ECO:0000256" key="2">
    <source>
        <dbReference type="ARBA" id="ARBA00004177"/>
    </source>
</evidence>
<gene>
    <name evidence="6" type="ORF">CAMP_LOCUS4290</name>
</gene>
<accession>A0A9P1MWN8</accession>
<evidence type="ECO:0000313" key="6">
    <source>
        <dbReference type="EMBL" id="CAI5441653.1"/>
    </source>
</evidence>